<reference evidence="1" key="1">
    <citation type="submission" date="2012-09" db="EMBL/GenBank/DDBJ databases">
        <authorList>
            <person name="Martin A.A."/>
        </authorList>
    </citation>
    <scope>NUCLEOTIDE SEQUENCE</scope>
</reference>
<accession>A0A0K0CUH1</accession>
<sequence length="66" mass="7434">MCVHFCESQHLNDAVNDVDLRLDVGTTGSIRRPVAAPKRTLTVESVAERRVSESCVRKHNETLTER</sequence>
<organism evidence="1 2">
    <name type="scientific">Angiostrongylus cantonensis</name>
    <name type="common">Rat lungworm</name>
    <dbReference type="NCBI Taxonomy" id="6313"/>
    <lineage>
        <taxon>Eukaryota</taxon>
        <taxon>Metazoa</taxon>
        <taxon>Ecdysozoa</taxon>
        <taxon>Nematoda</taxon>
        <taxon>Chromadorea</taxon>
        <taxon>Rhabditida</taxon>
        <taxon>Rhabditina</taxon>
        <taxon>Rhabditomorpha</taxon>
        <taxon>Strongyloidea</taxon>
        <taxon>Metastrongylidae</taxon>
        <taxon>Angiostrongylus</taxon>
    </lineage>
</organism>
<proteinExistence type="predicted"/>
<dbReference type="AlphaFoldDB" id="A0A0K0CUH1"/>
<dbReference type="Proteomes" id="UP000035642">
    <property type="component" value="Unassembled WGS sequence"/>
</dbReference>
<dbReference type="WBParaSite" id="ACAC_0000086901-mRNA-1">
    <property type="protein sequence ID" value="ACAC_0000086901-mRNA-1"/>
    <property type="gene ID" value="ACAC_0000086901"/>
</dbReference>
<keyword evidence="1" id="KW-1185">Reference proteome</keyword>
<evidence type="ECO:0000313" key="2">
    <source>
        <dbReference type="WBParaSite" id="ACAC_0000086901-mRNA-1"/>
    </source>
</evidence>
<reference evidence="2" key="2">
    <citation type="submission" date="2017-02" db="UniProtKB">
        <authorList>
            <consortium name="WormBaseParasite"/>
        </authorList>
    </citation>
    <scope>IDENTIFICATION</scope>
</reference>
<name>A0A0K0CUH1_ANGCA</name>
<evidence type="ECO:0000313" key="1">
    <source>
        <dbReference type="Proteomes" id="UP000035642"/>
    </source>
</evidence>
<protein>
    <submittedName>
        <fullName evidence="2">Uncharacterized protein</fullName>
    </submittedName>
</protein>